<reference evidence="2 3" key="1">
    <citation type="submission" date="2017-05" db="EMBL/GenBank/DDBJ databases">
        <title>Draft genome sequence of Elsinoe australis.</title>
        <authorList>
            <person name="Cheng Q."/>
        </authorList>
    </citation>
    <scope>NUCLEOTIDE SEQUENCE [LARGE SCALE GENOMIC DNA]</scope>
    <source>
        <strain evidence="2 3">NL1</strain>
    </source>
</reference>
<feature type="region of interest" description="Disordered" evidence="1">
    <location>
        <begin position="255"/>
        <end position="313"/>
    </location>
</feature>
<evidence type="ECO:0000313" key="2">
    <source>
        <dbReference type="EMBL" id="PSK34910.1"/>
    </source>
</evidence>
<dbReference type="AlphaFoldDB" id="A0A2P7YG22"/>
<evidence type="ECO:0000313" key="3">
    <source>
        <dbReference type="Proteomes" id="UP000243723"/>
    </source>
</evidence>
<proteinExistence type="predicted"/>
<accession>A0A2P7YG22</accession>
<dbReference type="Proteomes" id="UP000243723">
    <property type="component" value="Unassembled WGS sequence"/>
</dbReference>
<feature type="compositionally biased region" description="Basic and acidic residues" evidence="1">
    <location>
        <begin position="256"/>
        <end position="272"/>
    </location>
</feature>
<dbReference type="STRING" id="40998.A0A2P7YG22"/>
<dbReference type="OrthoDB" id="4424523at2759"/>
<keyword evidence="3" id="KW-1185">Reference proteome</keyword>
<feature type="compositionally biased region" description="Gly residues" evidence="1">
    <location>
        <begin position="277"/>
        <end position="313"/>
    </location>
</feature>
<dbReference type="EMBL" id="NHZQ01000445">
    <property type="protein sequence ID" value="PSK34910.1"/>
    <property type="molecule type" value="Genomic_DNA"/>
</dbReference>
<protein>
    <submittedName>
        <fullName evidence="2">Uncharacterized protein</fullName>
    </submittedName>
</protein>
<gene>
    <name evidence="2" type="ORF">B9Z65_1493</name>
</gene>
<comment type="caution">
    <text evidence="2">The sequence shown here is derived from an EMBL/GenBank/DDBJ whole genome shotgun (WGS) entry which is preliminary data.</text>
</comment>
<sequence>MADALEWKPKHQYSVSFNKQFHLDLPNHGWGYVIYRTVYTAISNARFYEAVDKLEAHVRFHINWQRELHPEWNLDPVPDQLLLDKLSLVVQEDEETLDQASDQVIRGEFDKWVQDNQEPEAPVQVSHSVCLVINEESLASLLDTPVPTKPTYMQPREPGAVWVRVVDRYFNESHALTEHYYGWMRVDVLWLTGLYSDLDGMEMLEICPRPKYEGQIPLFDGDYQGRLIDPPGGIEGRPKMGGTPRGRDMATQWAVERAEQRQKAAHRTELRRTQGGTQRGVQGGTQRGVQGGTQRGVQGGTQRGVQGGTQRGP</sequence>
<evidence type="ECO:0000256" key="1">
    <source>
        <dbReference type="SAM" id="MobiDB-lite"/>
    </source>
</evidence>
<organism evidence="2 3">
    <name type="scientific">Elsinoe australis</name>
    <dbReference type="NCBI Taxonomy" id="40998"/>
    <lineage>
        <taxon>Eukaryota</taxon>
        <taxon>Fungi</taxon>
        <taxon>Dikarya</taxon>
        <taxon>Ascomycota</taxon>
        <taxon>Pezizomycotina</taxon>
        <taxon>Dothideomycetes</taxon>
        <taxon>Dothideomycetidae</taxon>
        <taxon>Myriangiales</taxon>
        <taxon>Elsinoaceae</taxon>
        <taxon>Elsinoe</taxon>
    </lineage>
</organism>
<name>A0A2P7YG22_9PEZI</name>